<proteinExistence type="predicted"/>
<dbReference type="EMBL" id="JACHKA010000001">
    <property type="protein sequence ID" value="MBB5986337.1"/>
    <property type="molecule type" value="Genomic_DNA"/>
</dbReference>
<evidence type="ECO:0000313" key="2">
    <source>
        <dbReference type="EMBL" id="MBB5986337.1"/>
    </source>
</evidence>
<dbReference type="RefSeq" id="WP_184153733.1">
    <property type="nucleotide sequence ID" value="NZ_JACHKA010000001.1"/>
</dbReference>
<dbReference type="SUPFAM" id="SSF141371">
    <property type="entry name" value="PilZ domain-like"/>
    <property type="match status" value="1"/>
</dbReference>
<keyword evidence="3" id="KW-1185">Reference proteome</keyword>
<name>A0ABR6NGB8_9SPHN</name>
<reference evidence="2 3" key="1">
    <citation type="submission" date="2020-08" db="EMBL/GenBank/DDBJ databases">
        <title>Exploring microbial biodiversity for novel pathways involved in the catabolism of aromatic compounds derived from lignin.</title>
        <authorList>
            <person name="Elkins J."/>
        </authorList>
    </citation>
    <scope>NUCLEOTIDE SEQUENCE [LARGE SCALE GENOMIC DNA]</scope>
    <source>
        <strain evidence="2 3">B1D3A</strain>
    </source>
</reference>
<sequence length="106" mass="11580">MSLPSTEYEPRRAVRETIACPARIWGLTLPPSDVLVVNLSANGCMLQSDMPASIGESLTLELPDLGSLRGVVIWSTGARIGLEFEALIPQDAYLPFLERHQDRSDG</sequence>
<gene>
    <name evidence="2" type="ORF">HNP60_002311</name>
</gene>
<accession>A0ABR6NGB8</accession>
<feature type="domain" description="PilZ" evidence="1">
    <location>
        <begin position="34"/>
        <end position="89"/>
    </location>
</feature>
<dbReference type="Pfam" id="PF07238">
    <property type="entry name" value="PilZ"/>
    <property type="match status" value="1"/>
</dbReference>
<evidence type="ECO:0000259" key="1">
    <source>
        <dbReference type="Pfam" id="PF07238"/>
    </source>
</evidence>
<dbReference type="InterPro" id="IPR009875">
    <property type="entry name" value="PilZ_domain"/>
</dbReference>
<protein>
    <recommendedName>
        <fullName evidence="1">PilZ domain-containing protein</fullName>
    </recommendedName>
</protein>
<comment type="caution">
    <text evidence="2">The sequence shown here is derived from an EMBL/GenBank/DDBJ whole genome shotgun (WGS) entry which is preliminary data.</text>
</comment>
<organism evidence="2 3">
    <name type="scientific">Sphingobium lignivorans</name>
    <dbReference type="NCBI Taxonomy" id="2735886"/>
    <lineage>
        <taxon>Bacteria</taxon>
        <taxon>Pseudomonadati</taxon>
        <taxon>Pseudomonadota</taxon>
        <taxon>Alphaproteobacteria</taxon>
        <taxon>Sphingomonadales</taxon>
        <taxon>Sphingomonadaceae</taxon>
        <taxon>Sphingobium</taxon>
    </lineage>
</organism>
<dbReference type="Proteomes" id="UP001138540">
    <property type="component" value="Unassembled WGS sequence"/>
</dbReference>
<evidence type="ECO:0000313" key="3">
    <source>
        <dbReference type="Proteomes" id="UP001138540"/>
    </source>
</evidence>